<protein>
    <submittedName>
        <fullName evidence="1">Uncharacterized protein</fullName>
    </submittedName>
</protein>
<evidence type="ECO:0000313" key="1">
    <source>
        <dbReference type="EMBL" id="CAI4009385.1"/>
    </source>
</evidence>
<evidence type="ECO:0000313" key="2">
    <source>
        <dbReference type="EMBL" id="CAL4796697.1"/>
    </source>
</evidence>
<keyword evidence="3" id="KW-1185">Reference proteome</keyword>
<proteinExistence type="predicted"/>
<gene>
    <name evidence="1" type="ORF">C1SCF055_LOCUS34750</name>
</gene>
<dbReference type="Proteomes" id="UP001152797">
    <property type="component" value="Unassembled WGS sequence"/>
</dbReference>
<dbReference type="EMBL" id="CAMXCT010004513">
    <property type="protein sequence ID" value="CAI4009385.1"/>
    <property type="molecule type" value="Genomic_DNA"/>
</dbReference>
<dbReference type="AlphaFoldDB" id="A0A9P1GDH9"/>
<reference evidence="1" key="1">
    <citation type="submission" date="2022-10" db="EMBL/GenBank/DDBJ databases">
        <authorList>
            <person name="Chen Y."/>
            <person name="Dougan E. K."/>
            <person name="Chan C."/>
            <person name="Rhodes N."/>
            <person name="Thang M."/>
        </authorList>
    </citation>
    <scope>NUCLEOTIDE SEQUENCE</scope>
</reference>
<dbReference type="EMBL" id="CAMXCT020004513">
    <property type="protein sequence ID" value="CAL1162760.1"/>
    <property type="molecule type" value="Genomic_DNA"/>
</dbReference>
<accession>A0A9P1GDH9</accession>
<sequence>MATTSVPHLPFVPKFKSDCIEPSLVRSEEQQHECQKDGKVLEDLFDKISNYSVFDFLPFASFERCLQHALMARASQIITDFLAFDAENFGGMADSWTSILKIAYPHLAQLHLSDILLAFVDRAYMNRVTFQCVGLLDFIEFYGGVGNLSRELLLRHLHGAIFDTMYRPVDHDCLGQGFRL</sequence>
<reference evidence="2 3" key="2">
    <citation type="submission" date="2024-05" db="EMBL/GenBank/DDBJ databases">
        <authorList>
            <person name="Chen Y."/>
            <person name="Shah S."/>
            <person name="Dougan E. K."/>
            <person name="Thang M."/>
            <person name="Chan C."/>
        </authorList>
    </citation>
    <scope>NUCLEOTIDE SEQUENCE [LARGE SCALE GENOMIC DNA]</scope>
</reference>
<dbReference type="EMBL" id="CAMXCT030004513">
    <property type="protein sequence ID" value="CAL4796697.1"/>
    <property type="molecule type" value="Genomic_DNA"/>
</dbReference>
<organism evidence="1">
    <name type="scientific">Cladocopium goreaui</name>
    <dbReference type="NCBI Taxonomy" id="2562237"/>
    <lineage>
        <taxon>Eukaryota</taxon>
        <taxon>Sar</taxon>
        <taxon>Alveolata</taxon>
        <taxon>Dinophyceae</taxon>
        <taxon>Suessiales</taxon>
        <taxon>Symbiodiniaceae</taxon>
        <taxon>Cladocopium</taxon>
    </lineage>
</organism>
<evidence type="ECO:0000313" key="3">
    <source>
        <dbReference type="Proteomes" id="UP001152797"/>
    </source>
</evidence>
<comment type="caution">
    <text evidence="1">The sequence shown here is derived from an EMBL/GenBank/DDBJ whole genome shotgun (WGS) entry which is preliminary data.</text>
</comment>
<name>A0A9P1GDH9_9DINO</name>